<feature type="region of interest" description="Disordered" evidence="6">
    <location>
        <begin position="1"/>
        <end position="20"/>
    </location>
</feature>
<dbReference type="EMBL" id="BAAATJ010000024">
    <property type="protein sequence ID" value="GAA2410543.1"/>
    <property type="molecule type" value="Genomic_DNA"/>
</dbReference>
<evidence type="ECO:0000313" key="9">
    <source>
        <dbReference type="Proteomes" id="UP001500058"/>
    </source>
</evidence>
<gene>
    <name evidence="8" type="ORF">GCM10010420_44080</name>
</gene>
<evidence type="ECO:0000259" key="7">
    <source>
        <dbReference type="Pfam" id="PF08281"/>
    </source>
</evidence>
<accession>A0ABN3IRK0</accession>
<dbReference type="PANTHER" id="PTHR43133:SF8">
    <property type="entry name" value="RNA POLYMERASE SIGMA FACTOR HI_1459-RELATED"/>
    <property type="match status" value="1"/>
</dbReference>
<keyword evidence="4" id="KW-0238">DNA-binding</keyword>
<keyword evidence="2" id="KW-0805">Transcription regulation</keyword>
<dbReference type="Proteomes" id="UP001500058">
    <property type="component" value="Unassembled WGS sequence"/>
</dbReference>
<comment type="similarity">
    <text evidence="1">Belongs to the sigma-70 factor family. ECF subfamily.</text>
</comment>
<keyword evidence="9" id="KW-1185">Reference proteome</keyword>
<evidence type="ECO:0000256" key="2">
    <source>
        <dbReference type="ARBA" id="ARBA00023015"/>
    </source>
</evidence>
<feature type="domain" description="RNA polymerase sigma factor 70 region 4 type 2" evidence="7">
    <location>
        <begin position="152"/>
        <end position="202"/>
    </location>
</feature>
<evidence type="ECO:0000313" key="8">
    <source>
        <dbReference type="EMBL" id="GAA2410543.1"/>
    </source>
</evidence>
<dbReference type="SUPFAM" id="SSF88659">
    <property type="entry name" value="Sigma3 and sigma4 domains of RNA polymerase sigma factors"/>
    <property type="match status" value="1"/>
</dbReference>
<dbReference type="InterPro" id="IPR039425">
    <property type="entry name" value="RNA_pol_sigma-70-like"/>
</dbReference>
<reference evidence="8 9" key="1">
    <citation type="journal article" date="2019" name="Int. J. Syst. Evol. Microbiol.">
        <title>The Global Catalogue of Microorganisms (GCM) 10K type strain sequencing project: providing services to taxonomists for standard genome sequencing and annotation.</title>
        <authorList>
            <consortium name="The Broad Institute Genomics Platform"/>
            <consortium name="The Broad Institute Genome Sequencing Center for Infectious Disease"/>
            <person name="Wu L."/>
            <person name="Ma J."/>
        </authorList>
    </citation>
    <scope>NUCLEOTIDE SEQUENCE [LARGE SCALE GENOMIC DNA]</scope>
    <source>
        <strain evidence="8 9">JCM 6921</strain>
    </source>
</reference>
<dbReference type="NCBIfam" id="TIGR02937">
    <property type="entry name" value="sigma70-ECF"/>
    <property type="match status" value="1"/>
</dbReference>
<keyword evidence="5" id="KW-0804">Transcription</keyword>
<dbReference type="InterPro" id="IPR036388">
    <property type="entry name" value="WH-like_DNA-bd_sf"/>
</dbReference>
<comment type="caution">
    <text evidence="8">The sequence shown here is derived from an EMBL/GenBank/DDBJ whole genome shotgun (WGS) entry which is preliminary data.</text>
</comment>
<evidence type="ECO:0000256" key="1">
    <source>
        <dbReference type="ARBA" id="ARBA00010641"/>
    </source>
</evidence>
<dbReference type="RefSeq" id="WP_344632838.1">
    <property type="nucleotide sequence ID" value="NZ_BAAATJ010000024.1"/>
</dbReference>
<proteinExistence type="inferred from homology"/>
<name>A0ABN3IRK0_9ACTN</name>
<sequence length="217" mass="24293">MNTPDNVPTDVDDDHPHSHTSHRRMALTFDAFHEYHHRLWLRYARTQVGGPAAAEAVVEAACRALLHDWNHALEQESVPAYAWAVLKEHIHGWLAEHGREPALAETAAFDAACAARLLPELRDEYGGRGEPDGAGAHGEHDEYTALERGIGLYSAIAELPERQHDIIVLRYVLGCAEEDVAEYLGCGRAALRSHVRHAKRKLAARLNLRRDQRTGER</sequence>
<dbReference type="Gene3D" id="1.10.10.10">
    <property type="entry name" value="Winged helix-like DNA-binding domain superfamily/Winged helix DNA-binding domain"/>
    <property type="match status" value="1"/>
</dbReference>
<evidence type="ECO:0000256" key="4">
    <source>
        <dbReference type="ARBA" id="ARBA00023125"/>
    </source>
</evidence>
<dbReference type="PANTHER" id="PTHR43133">
    <property type="entry name" value="RNA POLYMERASE ECF-TYPE SIGMA FACTO"/>
    <property type="match status" value="1"/>
</dbReference>
<evidence type="ECO:0000256" key="6">
    <source>
        <dbReference type="SAM" id="MobiDB-lite"/>
    </source>
</evidence>
<organism evidence="8 9">
    <name type="scientific">Streptomyces glaucosporus</name>
    <dbReference type="NCBI Taxonomy" id="284044"/>
    <lineage>
        <taxon>Bacteria</taxon>
        <taxon>Bacillati</taxon>
        <taxon>Actinomycetota</taxon>
        <taxon>Actinomycetes</taxon>
        <taxon>Kitasatosporales</taxon>
        <taxon>Streptomycetaceae</taxon>
        <taxon>Streptomyces</taxon>
    </lineage>
</organism>
<keyword evidence="3" id="KW-0731">Sigma factor</keyword>
<dbReference type="InterPro" id="IPR014284">
    <property type="entry name" value="RNA_pol_sigma-70_dom"/>
</dbReference>
<evidence type="ECO:0000256" key="5">
    <source>
        <dbReference type="ARBA" id="ARBA00023163"/>
    </source>
</evidence>
<evidence type="ECO:0000256" key="3">
    <source>
        <dbReference type="ARBA" id="ARBA00023082"/>
    </source>
</evidence>
<dbReference type="Pfam" id="PF08281">
    <property type="entry name" value="Sigma70_r4_2"/>
    <property type="match status" value="1"/>
</dbReference>
<dbReference type="InterPro" id="IPR013324">
    <property type="entry name" value="RNA_pol_sigma_r3/r4-like"/>
</dbReference>
<protein>
    <recommendedName>
        <fullName evidence="7">RNA polymerase sigma factor 70 region 4 type 2 domain-containing protein</fullName>
    </recommendedName>
</protein>
<dbReference type="InterPro" id="IPR013249">
    <property type="entry name" value="RNA_pol_sigma70_r4_t2"/>
</dbReference>